<dbReference type="Proteomes" id="UP000549394">
    <property type="component" value="Unassembled WGS sequence"/>
</dbReference>
<dbReference type="OrthoDB" id="10041611at2759"/>
<dbReference type="PANTHER" id="PTHR10838:SF20">
    <property type="entry name" value="SYNAPTOGYRIN"/>
    <property type="match status" value="1"/>
</dbReference>
<evidence type="ECO:0000256" key="5">
    <source>
        <dbReference type="ARBA" id="ARBA00023136"/>
    </source>
</evidence>
<reference evidence="10 11" key="1">
    <citation type="submission" date="2020-08" db="EMBL/GenBank/DDBJ databases">
        <authorList>
            <person name="Hejnol A."/>
        </authorList>
    </citation>
    <scope>NUCLEOTIDE SEQUENCE [LARGE SCALE GENOMIC DNA]</scope>
</reference>
<comment type="caution">
    <text evidence="10">The sequence shown here is derived from an EMBL/GenBank/DDBJ whole genome shotgun (WGS) entry which is preliminary data.</text>
</comment>
<feature type="domain" description="MARVEL" evidence="9">
    <location>
        <begin position="24"/>
        <end position="154"/>
    </location>
</feature>
<comment type="similarity">
    <text evidence="2">Belongs to the synaptogyrin family.</text>
</comment>
<sequence length="218" mass="23577">MDSANSAGAYGAGMAGGSFNILTFIRKPHVILRLVSWLFAIIVFGCISSQGWEENECAFNNDKNACGFGTAIGVIAFLTLTAFLVLDALFETHISSVQHRKYIVMADMGFSDAWRKTEDKNKFGVSGIQASIAFSFFSIGTFAGLTFFAVQHYRKGISETFASQYDQSQPTGPAGDTAASPYSNYPAPVGDMGPDPYQQPAFNQDQKPPAGDFQPPSY</sequence>
<dbReference type="InterPro" id="IPR016579">
    <property type="entry name" value="Synaptogyrin"/>
</dbReference>
<comment type="subcellular location">
    <subcellularLocation>
        <location evidence="1">Membrane</location>
        <topology evidence="1">Multi-pass membrane protein</topology>
    </subcellularLocation>
</comment>
<feature type="region of interest" description="Disordered" evidence="7">
    <location>
        <begin position="165"/>
        <end position="218"/>
    </location>
</feature>
<keyword evidence="5 6" id="KW-0472">Membrane</keyword>
<dbReference type="InterPro" id="IPR008253">
    <property type="entry name" value="Marvel"/>
</dbReference>
<proteinExistence type="inferred from homology"/>
<evidence type="ECO:0000256" key="3">
    <source>
        <dbReference type="ARBA" id="ARBA00022692"/>
    </source>
</evidence>
<dbReference type="GO" id="GO:0031594">
    <property type="term" value="C:neuromuscular junction"/>
    <property type="evidence" value="ECO:0007669"/>
    <property type="project" value="TreeGrafter"/>
</dbReference>
<accession>A0A7I8W7G3</accession>
<keyword evidence="4 8" id="KW-1133">Transmembrane helix</keyword>
<feature type="transmembrane region" description="Helical" evidence="8">
    <location>
        <begin position="7"/>
        <end position="25"/>
    </location>
</feature>
<evidence type="ECO:0000256" key="2">
    <source>
        <dbReference type="ARBA" id="ARBA00010252"/>
    </source>
</evidence>
<feature type="transmembrane region" description="Helical" evidence="8">
    <location>
        <begin position="64"/>
        <end position="86"/>
    </location>
</feature>
<gene>
    <name evidence="10" type="ORF">DGYR_LOCUS11285</name>
</gene>
<organism evidence="10 11">
    <name type="scientific">Dimorphilus gyrociliatus</name>
    <dbReference type="NCBI Taxonomy" id="2664684"/>
    <lineage>
        <taxon>Eukaryota</taxon>
        <taxon>Metazoa</taxon>
        <taxon>Spiralia</taxon>
        <taxon>Lophotrochozoa</taxon>
        <taxon>Annelida</taxon>
        <taxon>Polychaeta</taxon>
        <taxon>Polychaeta incertae sedis</taxon>
        <taxon>Dinophilidae</taxon>
        <taxon>Dimorphilus</taxon>
    </lineage>
</organism>
<keyword evidence="3 6" id="KW-0812">Transmembrane</keyword>
<dbReference type="GO" id="GO:0030672">
    <property type="term" value="C:synaptic vesicle membrane"/>
    <property type="evidence" value="ECO:0007669"/>
    <property type="project" value="TreeGrafter"/>
</dbReference>
<evidence type="ECO:0000259" key="9">
    <source>
        <dbReference type="PROSITE" id="PS51225"/>
    </source>
</evidence>
<evidence type="ECO:0000313" key="11">
    <source>
        <dbReference type="Proteomes" id="UP000549394"/>
    </source>
</evidence>
<feature type="transmembrane region" description="Helical" evidence="8">
    <location>
        <begin position="31"/>
        <end position="52"/>
    </location>
</feature>
<dbReference type="Pfam" id="PF01284">
    <property type="entry name" value="MARVEL"/>
    <property type="match status" value="1"/>
</dbReference>
<keyword evidence="11" id="KW-1185">Reference proteome</keyword>
<evidence type="ECO:0000256" key="1">
    <source>
        <dbReference type="ARBA" id="ARBA00004141"/>
    </source>
</evidence>
<name>A0A7I8W7G3_9ANNE</name>
<evidence type="ECO:0000256" key="7">
    <source>
        <dbReference type="SAM" id="MobiDB-lite"/>
    </source>
</evidence>
<dbReference type="PANTHER" id="PTHR10838">
    <property type="entry name" value="SYNAPTOGYRIN"/>
    <property type="match status" value="1"/>
</dbReference>
<evidence type="ECO:0000313" key="10">
    <source>
        <dbReference type="EMBL" id="CAD5123620.1"/>
    </source>
</evidence>
<dbReference type="AlphaFoldDB" id="A0A7I8W7G3"/>
<evidence type="ECO:0000256" key="4">
    <source>
        <dbReference type="ARBA" id="ARBA00022989"/>
    </source>
</evidence>
<dbReference type="EMBL" id="CAJFCJ010000019">
    <property type="protein sequence ID" value="CAD5123620.1"/>
    <property type="molecule type" value="Genomic_DNA"/>
</dbReference>
<feature type="transmembrane region" description="Helical" evidence="8">
    <location>
        <begin position="128"/>
        <end position="150"/>
    </location>
</feature>
<dbReference type="PROSITE" id="PS51225">
    <property type="entry name" value="MARVEL"/>
    <property type="match status" value="1"/>
</dbReference>
<evidence type="ECO:0000256" key="6">
    <source>
        <dbReference type="PROSITE-ProRule" id="PRU00581"/>
    </source>
</evidence>
<evidence type="ECO:0000256" key="8">
    <source>
        <dbReference type="SAM" id="Phobius"/>
    </source>
</evidence>
<protein>
    <submittedName>
        <fullName evidence="10">DgyrCDS11951</fullName>
    </submittedName>
</protein>